<sequence>MPPERPRGFLEAAAAAAAATAAGACGVRQLSVAMTPSKERMGEGAYSDVSIVCVPMRSLSLALFLTLSHVLHTINALVTRWRLLHGLSPWMRHTYRDGSRSPMMNAHNAGSQQQRVVCESGLRVS</sequence>
<dbReference type="AlphaFoldDB" id="A0A2M4C6X7"/>
<dbReference type="PROSITE" id="PS51318">
    <property type="entry name" value="TAT"/>
    <property type="match status" value="1"/>
</dbReference>
<accession>A0A2M4C6X7</accession>
<dbReference type="EMBL" id="GGFJ01011985">
    <property type="protein sequence ID" value="MBW61126.1"/>
    <property type="molecule type" value="Transcribed_RNA"/>
</dbReference>
<name>A0A2M4C6X7_9DIPT</name>
<reference evidence="1" key="1">
    <citation type="submission" date="2018-01" db="EMBL/GenBank/DDBJ databases">
        <title>An insight into the sialome of Amazonian anophelines.</title>
        <authorList>
            <person name="Ribeiro J.M."/>
            <person name="Scarpassa V."/>
            <person name="Calvo E."/>
        </authorList>
    </citation>
    <scope>NUCLEOTIDE SEQUENCE</scope>
    <source>
        <tissue evidence="1">Salivary glands</tissue>
    </source>
</reference>
<dbReference type="InterPro" id="IPR006311">
    <property type="entry name" value="TAT_signal"/>
</dbReference>
<evidence type="ECO:0000313" key="1">
    <source>
        <dbReference type="EMBL" id="MBW61126.1"/>
    </source>
</evidence>
<proteinExistence type="predicted"/>
<dbReference type="PROSITE" id="PS51257">
    <property type="entry name" value="PROKAR_LIPOPROTEIN"/>
    <property type="match status" value="1"/>
</dbReference>
<organism evidence="1">
    <name type="scientific">Anopheles marajoara</name>
    <dbReference type="NCBI Taxonomy" id="58244"/>
    <lineage>
        <taxon>Eukaryota</taxon>
        <taxon>Metazoa</taxon>
        <taxon>Ecdysozoa</taxon>
        <taxon>Arthropoda</taxon>
        <taxon>Hexapoda</taxon>
        <taxon>Insecta</taxon>
        <taxon>Pterygota</taxon>
        <taxon>Neoptera</taxon>
        <taxon>Endopterygota</taxon>
        <taxon>Diptera</taxon>
        <taxon>Nematocera</taxon>
        <taxon>Culicoidea</taxon>
        <taxon>Culicidae</taxon>
        <taxon>Anophelinae</taxon>
        <taxon>Anopheles</taxon>
    </lineage>
</organism>
<protein>
    <submittedName>
        <fullName evidence="1">Putative secreted protein</fullName>
    </submittedName>
</protein>